<dbReference type="Proteomes" id="UP000434052">
    <property type="component" value="Unassembled WGS sequence"/>
</dbReference>
<dbReference type="Pfam" id="PF07724">
    <property type="entry name" value="AAA_2"/>
    <property type="match status" value="1"/>
</dbReference>
<dbReference type="GO" id="GO:0005524">
    <property type="term" value="F:ATP binding"/>
    <property type="evidence" value="ECO:0007669"/>
    <property type="project" value="UniProtKB-KW"/>
</dbReference>
<evidence type="ECO:0000313" key="5">
    <source>
        <dbReference type="EMBL" id="QJT08927.1"/>
    </source>
</evidence>
<evidence type="ECO:0000313" key="6">
    <source>
        <dbReference type="EMBL" id="TVM36653.1"/>
    </source>
</evidence>
<evidence type="ECO:0000256" key="2">
    <source>
        <dbReference type="ARBA" id="ARBA00022840"/>
    </source>
</evidence>
<reference evidence="6 7" key="1">
    <citation type="submission" date="2018-06" db="EMBL/GenBank/DDBJ databases">
        <title>Complete genome of Desulfovibrio marinus P48SEP.</title>
        <authorList>
            <person name="Crispim J.S."/>
            <person name="Vidigal P.M.P."/>
            <person name="Silva L.C.F."/>
            <person name="Araujo L.C."/>
            <person name="Laguardia C.N."/>
            <person name="Dias R.S."/>
            <person name="Sousa M.P."/>
            <person name="Paula S.O."/>
            <person name="Silva C."/>
        </authorList>
    </citation>
    <scope>NUCLEOTIDE SEQUENCE [LARGE SCALE GENOMIC DNA]</scope>
    <source>
        <strain evidence="6 7">P48SEP</strain>
    </source>
</reference>
<reference evidence="5 8" key="2">
    <citation type="submission" date="2019-04" db="EMBL/GenBank/DDBJ databases">
        <title>Isolation and culture of sulfate reducing bacteria from the cold seep of the South China Sea.</title>
        <authorList>
            <person name="Sun C."/>
            <person name="Liu R."/>
        </authorList>
    </citation>
    <scope>NUCLEOTIDE SEQUENCE [LARGE SCALE GENOMIC DNA]</scope>
    <source>
        <strain evidence="5 8">CS1</strain>
    </source>
</reference>
<proteinExistence type="predicted"/>
<feature type="domain" description="Clp ATPase C-terminal" evidence="4">
    <location>
        <begin position="313"/>
        <end position="407"/>
    </location>
</feature>
<feature type="transmembrane region" description="Helical" evidence="3">
    <location>
        <begin position="12"/>
        <end position="32"/>
    </location>
</feature>
<dbReference type="PANTHER" id="PTHR48102:SF7">
    <property type="entry name" value="ATP-DEPENDENT CLP PROTEASE ATP-BINDING SUBUNIT CLPX-LIKE, MITOCHONDRIAL"/>
    <property type="match status" value="1"/>
</dbReference>
<evidence type="ECO:0000313" key="8">
    <source>
        <dbReference type="Proteomes" id="UP000503251"/>
    </source>
</evidence>
<evidence type="ECO:0000256" key="1">
    <source>
        <dbReference type="ARBA" id="ARBA00022741"/>
    </source>
</evidence>
<dbReference type="OrthoDB" id="5442716at2"/>
<dbReference type="SUPFAM" id="SSF52540">
    <property type="entry name" value="P-loop containing nucleoside triphosphate hydrolases"/>
    <property type="match status" value="1"/>
</dbReference>
<keyword evidence="3" id="KW-1133">Transmembrane helix</keyword>
<dbReference type="PANTHER" id="PTHR48102">
    <property type="entry name" value="ATP-DEPENDENT CLP PROTEASE ATP-BINDING SUBUNIT CLPX-LIKE, MITOCHONDRIAL-RELATED"/>
    <property type="match status" value="1"/>
</dbReference>
<evidence type="ECO:0000259" key="4">
    <source>
        <dbReference type="SMART" id="SM01086"/>
    </source>
</evidence>
<name>A0A6P1ZLI4_9BACT</name>
<organism evidence="6 7">
    <name type="scientific">Oceanidesulfovibrio marinus</name>
    <dbReference type="NCBI Taxonomy" id="370038"/>
    <lineage>
        <taxon>Bacteria</taxon>
        <taxon>Pseudomonadati</taxon>
        <taxon>Thermodesulfobacteriota</taxon>
        <taxon>Desulfovibrionia</taxon>
        <taxon>Desulfovibrionales</taxon>
        <taxon>Desulfovibrionaceae</taxon>
        <taxon>Oceanidesulfovibrio</taxon>
    </lineage>
</organism>
<sequence length="416" mass="46896">MRVRVGRGVFGRRGFFVCLYNSLHLVFGLALFCCGSLHQPFRRVVTTMIASLMPNNIYEHLAARVLGQEAALRAISVAIYKHINHIGGARILMIGNSGTGKTTIMQAIEEFYAAHESLAEFRAMTIMNARTLLDEAGDVDTFAVFRSLENRVAAMLGEKRAPRDVQVLMENATVCLDEIDKISGKIAGKSDVTGMRLQQALLTFIEGERFLYRARVHAQGAERYAKLPINTRNILFVCGGAFEELYDQVYARVDNKEDERRLKEVRVYDKTSGMKSTILFTLRDYLKMSDLFYYGMAPQFLSRFGSIAMLDDLGRETLQRILLHSKDSPFNQSRTYFKTMDIDLRITDEAVDLVVSQAADNTRLGARALREVFSRVIMDLEFDPFDSGALRDGENGTRVLEIDAGMVDAALQSWEE</sequence>
<dbReference type="InterPro" id="IPR050052">
    <property type="entry name" value="ATP-dep_Clp_protease_ClpX"/>
</dbReference>
<protein>
    <submittedName>
        <fullName evidence="5">AAA family ATPase</fullName>
    </submittedName>
    <submittedName>
        <fullName evidence="6">Clp protease</fullName>
    </submittedName>
</protein>
<keyword evidence="3" id="KW-0472">Membrane</keyword>
<keyword evidence="8" id="KW-1185">Reference proteome</keyword>
<dbReference type="InterPro" id="IPR027417">
    <property type="entry name" value="P-loop_NTPase"/>
</dbReference>
<dbReference type="Gene3D" id="3.40.50.300">
    <property type="entry name" value="P-loop containing nucleotide triphosphate hydrolases"/>
    <property type="match status" value="1"/>
</dbReference>
<keyword evidence="1" id="KW-0547">Nucleotide-binding</keyword>
<keyword evidence="2" id="KW-0067">ATP-binding</keyword>
<dbReference type="SMART" id="SM01086">
    <property type="entry name" value="ClpB_D2-small"/>
    <property type="match status" value="1"/>
</dbReference>
<dbReference type="EMBL" id="QMIF01000001">
    <property type="protein sequence ID" value="TVM36653.1"/>
    <property type="molecule type" value="Genomic_DNA"/>
</dbReference>
<gene>
    <name evidence="6" type="ORF">DQK91_01660</name>
    <name evidence="5" type="ORF">E8L03_08285</name>
</gene>
<dbReference type="GO" id="GO:0051603">
    <property type="term" value="P:proteolysis involved in protein catabolic process"/>
    <property type="evidence" value="ECO:0007669"/>
    <property type="project" value="TreeGrafter"/>
</dbReference>
<accession>A0A6P1ZLI4</accession>
<dbReference type="InterPro" id="IPR019489">
    <property type="entry name" value="Clp_ATPase_C"/>
</dbReference>
<dbReference type="GO" id="GO:0008233">
    <property type="term" value="F:peptidase activity"/>
    <property type="evidence" value="ECO:0007669"/>
    <property type="project" value="UniProtKB-KW"/>
</dbReference>
<keyword evidence="3" id="KW-0812">Transmembrane</keyword>
<evidence type="ECO:0000256" key="3">
    <source>
        <dbReference type="SAM" id="Phobius"/>
    </source>
</evidence>
<dbReference type="Gene3D" id="1.10.8.60">
    <property type="match status" value="1"/>
</dbReference>
<dbReference type="GO" id="GO:0016887">
    <property type="term" value="F:ATP hydrolysis activity"/>
    <property type="evidence" value="ECO:0007669"/>
    <property type="project" value="InterPro"/>
</dbReference>
<keyword evidence="6" id="KW-0378">Hydrolase</keyword>
<dbReference type="AlphaFoldDB" id="A0A6P1ZLI4"/>
<keyword evidence="6" id="KW-0645">Protease</keyword>
<dbReference type="InterPro" id="IPR003959">
    <property type="entry name" value="ATPase_AAA_core"/>
</dbReference>
<dbReference type="Proteomes" id="UP000503251">
    <property type="component" value="Chromosome"/>
</dbReference>
<dbReference type="EMBL" id="CP039543">
    <property type="protein sequence ID" value="QJT08927.1"/>
    <property type="molecule type" value="Genomic_DNA"/>
</dbReference>
<evidence type="ECO:0000313" key="7">
    <source>
        <dbReference type="Proteomes" id="UP000434052"/>
    </source>
</evidence>